<dbReference type="EMBL" id="PEIB01000031">
    <property type="protein sequence ID" value="RXJ71821.1"/>
    <property type="molecule type" value="Genomic_DNA"/>
</dbReference>
<dbReference type="InterPro" id="IPR036388">
    <property type="entry name" value="WH-like_DNA-bd_sf"/>
</dbReference>
<evidence type="ECO:0000256" key="6">
    <source>
        <dbReference type="PROSITE-ProRule" id="PRU00169"/>
    </source>
</evidence>
<dbReference type="InterPro" id="IPR011006">
    <property type="entry name" value="CheY-like_superfamily"/>
</dbReference>
<keyword evidence="2" id="KW-0902">Two-component regulatory system</keyword>
<keyword evidence="12" id="KW-1185">Reference proteome</keyword>
<dbReference type="Gene3D" id="3.40.50.2300">
    <property type="match status" value="1"/>
</dbReference>
<dbReference type="PROSITE" id="PS51755">
    <property type="entry name" value="OMPR_PHOB"/>
    <property type="match status" value="1"/>
</dbReference>
<proteinExistence type="predicted"/>
<evidence type="ECO:0000313" key="12">
    <source>
        <dbReference type="Proteomes" id="UP000290287"/>
    </source>
</evidence>
<evidence type="ECO:0000256" key="1">
    <source>
        <dbReference type="ARBA" id="ARBA00022553"/>
    </source>
</evidence>
<evidence type="ECO:0000259" key="8">
    <source>
        <dbReference type="PROSITE" id="PS50110"/>
    </source>
</evidence>
<evidence type="ECO:0000313" key="11">
    <source>
        <dbReference type="EMBL" id="RXJ72572.1"/>
    </source>
</evidence>
<dbReference type="Proteomes" id="UP000290287">
    <property type="component" value="Unassembled WGS sequence"/>
</dbReference>
<comment type="caution">
    <text evidence="11">The sequence shown here is derived from an EMBL/GenBank/DDBJ whole genome shotgun (WGS) entry which is preliminary data.</text>
</comment>
<sequence>MCIDILIIEDDKELGDMLTYFLSTVENYSVFRHNSGENALNLVIEKTPRLILLDIQLPVHTGFEILTSLRDASILTPVIMMTANDSELSETNALVLGADDYIRKPIRANVLKERIKRLISPTVKLQEKLILSMKESQLLYQDITVHLLPSEFEILEILAQSDEPKSVHDLFFDIHGYEANADDKSIYMRLSSLRKKISKYFVGQELIKNKRSRGFYLTRDIEKQ</sequence>
<evidence type="ECO:0000256" key="5">
    <source>
        <dbReference type="ARBA" id="ARBA00023163"/>
    </source>
</evidence>
<dbReference type="InterPro" id="IPR016032">
    <property type="entry name" value="Sig_transdc_resp-reg_C-effctor"/>
</dbReference>
<protein>
    <submittedName>
        <fullName evidence="11">DNA-binding response regulator</fullName>
    </submittedName>
</protein>
<feature type="domain" description="OmpR/PhoB-type" evidence="9">
    <location>
        <begin position="120"/>
        <end position="219"/>
    </location>
</feature>
<dbReference type="SMART" id="SM00862">
    <property type="entry name" value="Trans_reg_C"/>
    <property type="match status" value="1"/>
</dbReference>
<feature type="modified residue" description="4-aspartylphosphate" evidence="6">
    <location>
        <position position="54"/>
    </location>
</feature>
<accession>A0A4Q0YNP3</accession>
<dbReference type="SUPFAM" id="SSF52172">
    <property type="entry name" value="CheY-like"/>
    <property type="match status" value="1"/>
</dbReference>
<keyword evidence="4 7" id="KW-0238">DNA-binding</keyword>
<dbReference type="PANTHER" id="PTHR48111:SF1">
    <property type="entry name" value="TWO-COMPONENT RESPONSE REGULATOR ORR33"/>
    <property type="match status" value="1"/>
</dbReference>
<dbReference type="GO" id="GO:0000976">
    <property type="term" value="F:transcription cis-regulatory region binding"/>
    <property type="evidence" value="ECO:0007669"/>
    <property type="project" value="TreeGrafter"/>
</dbReference>
<dbReference type="SUPFAM" id="SSF46894">
    <property type="entry name" value="C-terminal effector domain of the bipartite response regulators"/>
    <property type="match status" value="1"/>
</dbReference>
<dbReference type="InterPro" id="IPR001867">
    <property type="entry name" value="OmpR/PhoB-type_DNA-bd"/>
</dbReference>
<name>A0A4Q0YNP3_9GAMM</name>
<dbReference type="OrthoDB" id="9802426at2"/>
<keyword evidence="3" id="KW-0805">Transcription regulation</keyword>
<keyword evidence="5" id="KW-0804">Transcription</keyword>
<gene>
    <name evidence="11" type="ORF">CS022_14775</name>
    <name evidence="10" type="ORF">CS022_19320</name>
</gene>
<feature type="domain" description="Response regulatory" evidence="8">
    <location>
        <begin position="4"/>
        <end position="119"/>
    </location>
</feature>
<reference evidence="11 12" key="1">
    <citation type="submission" date="2017-10" db="EMBL/GenBank/DDBJ databases">
        <title>Nyctiphanis sp. nov., isolated from the stomach of the euphausiid Nyctiphanes simplex (Hansen, 1911) in the Gulf of California.</title>
        <authorList>
            <person name="Gomez-Gil B."/>
            <person name="Aguilar-Mendez M."/>
            <person name="Lopez-Cortes A."/>
            <person name="Gomez-Gutierrez J."/>
            <person name="Roque A."/>
            <person name="Lang E."/>
            <person name="Gonzalez-Castillo A."/>
        </authorList>
    </citation>
    <scope>NUCLEOTIDE SEQUENCE [LARGE SCALE GENOMIC DNA]</scope>
    <source>
        <strain evidence="11 12">CAIM 600</strain>
    </source>
</reference>
<dbReference type="Gene3D" id="1.10.10.10">
    <property type="entry name" value="Winged helix-like DNA-binding domain superfamily/Winged helix DNA-binding domain"/>
    <property type="match status" value="1"/>
</dbReference>
<dbReference type="CDD" id="cd17574">
    <property type="entry name" value="REC_OmpR"/>
    <property type="match status" value="1"/>
</dbReference>
<dbReference type="AlphaFoldDB" id="A0A4Q0YNP3"/>
<dbReference type="RefSeq" id="WP_129122922.1">
    <property type="nucleotide sequence ID" value="NZ_PEIB01000018.1"/>
</dbReference>
<dbReference type="SMART" id="SM00448">
    <property type="entry name" value="REC"/>
    <property type="match status" value="1"/>
</dbReference>
<evidence type="ECO:0000259" key="9">
    <source>
        <dbReference type="PROSITE" id="PS51755"/>
    </source>
</evidence>
<dbReference type="GO" id="GO:0032993">
    <property type="term" value="C:protein-DNA complex"/>
    <property type="evidence" value="ECO:0007669"/>
    <property type="project" value="TreeGrafter"/>
</dbReference>
<dbReference type="PROSITE" id="PS50110">
    <property type="entry name" value="RESPONSE_REGULATORY"/>
    <property type="match status" value="1"/>
</dbReference>
<dbReference type="Pfam" id="PF00072">
    <property type="entry name" value="Response_reg"/>
    <property type="match status" value="1"/>
</dbReference>
<evidence type="ECO:0000256" key="4">
    <source>
        <dbReference type="ARBA" id="ARBA00023125"/>
    </source>
</evidence>
<keyword evidence="1 6" id="KW-0597">Phosphoprotein</keyword>
<dbReference type="PANTHER" id="PTHR48111">
    <property type="entry name" value="REGULATOR OF RPOS"/>
    <property type="match status" value="1"/>
</dbReference>
<dbReference type="GO" id="GO:0005829">
    <property type="term" value="C:cytosol"/>
    <property type="evidence" value="ECO:0007669"/>
    <property type="project" value="TreeGrafter"/>
</dbReference>
<dbReference type="GO" id="GO:0006355">
    <property type="term" value="P:regulation of DNA-templated transcription"/>
    <property type="evidence" value="ECO:0007669"/>
    <property type="project" value="InterPro"/>
</dbReference>
<organism evidence="11 12">
    <name type="scientific">Veronia nyctiphanis</name>
    <dbReference type="NCBI Taxonomy" id="1278244"/>
    <lineage>
        <taxon>Bacteria</taxon>
        <taxon>Pseudomonadati</taxon>
        <taxon>Pseudomonadota</taxon>
        <taxon>Gammaproteobacteria</taxon>
        <taxon>Vibrionales</taxon>
        <taxon>Vibrionaceae</taxon>
        <taxon>Veronia</taxon>
    </lineage>
</organism>
<evidence type="ECO:0000256" key="3">
    <source>
        <dbReference type="ARBA" id="ARBA00023015"/>
    </source>
</evidence>
<dbReference type="InterPro" id="IPR039420">
    <property type="entry name" value="WalR-like"/>
</dbReference>
<evidence type="ECO:0000256" key="7">
    <source>
        <dbReference type="PROSITE-ProRule" id="PRU01091"/>
    </source>
</evidence>
<dbReference type="Pfam" id="PF00486">
    <property type="entry name" value="Trans_reg_C"/>
    <property type="match status" value="1"/>
</dbReference>
<dbReference type="GO" id="GO:0000156">
    <property type="term" value="F:phosphorelay response regulator activity"/>
    <property type="evidence" value="ECO:0007669"/>
    <property type="project" value="TreeGrafter"/>
</dbReference>
<evidence type="ECO:0000313" key="10">
    <source>
        <dbReference type="EMBL" id="RXJ71821.1"/>
    </source>
</evidence>
<dbReference type="EMBL" id="PEIB01000018">
    <property type="protein sequence ID" value="RXJ72572.1"/>
    <property type="molecule type" value="Genomic_DNA"/>
</dbReference>
<feature type="DNA-binding region" description="OmpR/PhoB-type" evidence="7">
    <location>
        <begin position="120"/>
        <end position="219"/>
    </location>
</feature>
<evidence type="ECO:0000256" key="2">
    <source>
        <dbReference type="ARBA" id="ARBA00023012"/>
    </source>
</evidence>
<dbReference type="InterPro" id="IPR001789">
    <property type="entry name" value="Sig_transdc_resp-reg_receiver"/>
</dbReference>